<dbReference type="InterPro" id="IPR041538">
    <property type="entry name" value="RavA-like_AAA_lid"/>
</dbReference>
<gene>
    <name evidence="3" type="ORF">COU47_02755</name>
</gene>
<dbReference type="Gene3D" id="3.40.50.300">
    <property type="entry name" value="P-loop containing nucleotide triphosphate hydrolases"/>
    <property type="match status" value="1"/>
</dbReference>
<reference evidence="4" key="1">
    <citation type="submission" date="2017-09" db="EMBL/GenBank/DDBJ databases">
        <title>Depth-based differentiation of microbial function through sediment-hosted aquifers and enrichment of novel symbionts in the deep terrestrial subsurface.</title>
        <authorList>
            <person name="Probst A.J."/>
            <person name="Ladd B."/>
            <person name="Jarett J.K."/>
            <person name="Geller-Mcgrath D.E."/>
            <person name="Sieber C.M.K."/>
            <person name="Emerson J.B."/>
            <person name="Anantharaman K."/>
            <person name="Thomas B.C."/>
            <person name="Malmstrom R."/>
            <person name="Stieglmeier M."/>
            <person name="Klingl A."/>
            <person name="Woyke T."/>
            <person name="Ryan C.M."/>
            <person name="Banfield J.F."/>
        </authorList>
    </citation>
    <scope>NUCLEOTIDE SEQUENCE [LARGE SCALE GENOMIC DNA]</scope>
</reference>
<feature type="compositionally biased region" description="Basic and acidic residues" evidence="1">
    <location>
        <begin position="841"/>
        <end position="856"/>
    </location>
</feature>
<dbReference type="Pfam" id="PF17868">
    <property type="entry name" value="AAA_lid_8"/>
    <property type="match status" value="1"/>
</dbReference>
<dbReference type="GO" id="GO:0005524">
    <property type="term" value="F:ATP binding"/>
    <property type="evidence" value="ECO:0007669"/>
    <property type="project" value="InterPro"/>
</dbReference>
<dbReference type="AlphaFoldDB" id="A0A2H0TET9"/>
<accession>A0A2H0TET9</accession>
<dbReference type="SMART" id="SM00382">
    <property type="entry name" value="AAA"/>
    <property type="match status" value="1"/>
</dbReference>
<feature type="region of interest" description="Disordered" evidence="1">
    <location>
        <begin position="834"/>
        <end position="856"/>
    </location>
</feature>
<feature type="compositionally biased region" description="Basic and acidic residues" evidence="1">
    <location>
        <begin position="442"/>
        <end position="476"/>
    </location>
</feature>
<dbReference type="InterPro" id="IPR011704">
    <property type="entry name" value="ATPase_dyneun-rel_AAA"/>
</dbReference>
<comment type="caution">
    <text evidence="3">The sequence shown here is derived from an EMBL/GenBank/DDBJ whole genome shotgun (WGS) entry which is preliminary data.</text>
</comment>
<dbReference type="InterPro" id="IPR003593">
    <property type="entry name" value="AAA+_ATPase"/>
</dbReference>
<dbReference type="PRINTS" id="PR00300">
    <property type="entry name" value="CLPPROTEASEA"/>
</dbReference>
<sequence>MKVTEIGKFLYDALDKFIEGQEGLKKFLPISFLAKESMLIIGPTGTAKTLSSELIAHATSLRLHHVQGTNEMTINQIIGPAVLVREKTDLGHGKEEEKIFESFEPGCFLRCDTGFFDEITRAPDEIMNVLLPILNEGRYEYFNPSTKKEEWTPSSMRQLIAAANPKSRSSKLLEEQVIDRFSLGVFCRNLIFKKRFKNLREAMRRSRTWPENLLDAAPKAKVSKEDLDKAYEYIGGSSPKIRVPLVMTWALVSLLDIVIETQGFHEEDAVLTDRAAIVKLHKLLRAHALFEGRTEIAWDDFLFMYGYITHRVETKDQRKQINHVVDLFIDTLKHHAYTKETAELLDELDKLKETVDHGIGHDDQQKEFEMRIAEIEAKAEAFFAEIKSLFVTAKDKLSRIHSHEELREATSEKPFEGSFENNPPPKQEQKTPPPADNLKNQEPPRKKEKKGEERLTPEDKKSEGRREKGAPDKKISLNDFFLDQQEPTVELSTSQSEEAGPETDIDIQGIKNFETAESVMLFLEEIDRLKDDFQVQKKKTHHRRGEISYRKPIKNLEEIRKAEPSRIPEFIDSGAPKPLVKVRTVPEICIITAKDRSYSMAGEVVGKGTLATKGNLARWGSQTALAICREGVGRDFSYAHIDFSEQKYFSAEQEIAFAEQMKFLSPDISKIEKMISSTDCKGATDIEFMLETVLLRIKERISRYGEMLTFLVPITDGIETIRHGKLDELLTACVKQSIVITPVFIFDPFGIKGQEYIVYKNGRIADLKAPSSISKMADATSGMVFWGIQDSERDRVAFATKDIALKIIRALTKTYGVATPQFSSTGKNYRSFGSAMGSTGEKQKTPFDTTKLYETR</sequence>
<dbReference type="InterPro" id="IPR050764">
    <property type="entry name" value="CbbQ/NirQ/NorQ/GpvN"/>
</dbReference>
<dbReference type="EMBL" id="PFCO01000006">
    <property type="protein sequence ID" value="PIR69474.1"/>
    <property type="molecule type" value="Genomic_DNA"/>
</dbReference>
<evidence type="ECO:0000259" key="2">
    <source>
        <dbReference type="SMART" id="SM00382"/>
    </source>
</evidence>
<feature type="compositionally biased region" description="Polar residues" evidence="1">
    <location>
        <begin position="485"/>
        <end position="497"/>
    </location>
</feature>
<feature type="compositionally biased region" description="Pro residues" evidence="1">
    <location>
        <begin position="422"/>
        <end position="435"/>
    </location>
</feature>
<dbReference type="PANTHER" id="PTHR42759">
    <property type="entry name" value="MOXR FAMILY PROTEIN"/>
    <property type="match status" value="1"/>
</dbReference>
<feature type="compositionally biased region" description="Basic and acidic residues" evidence="1">
    <location>
        <begin position="404"/>
        <end position="415"/>
    </location>
</feature>
<evidence type="ECO:0000313" key="3">
    <source>
        <dbReference type="EMBL" id="PIR69474.1"/>
    </source>
</evidence>
<name>A0A2H0TET9_9BACT</name>
<organism evidence="3 4">
    <name type="scientific">Candidatus Niyogibacteria bacterium CG10_big_fil_rev_8_21_14_0_10_46_36</name>
    <dbReference type="NCBI Taxonomy" id="1974726"/>
    <lineage>
        <taxon>Bacteria</taxon>
        <taxon>Candidatus Niyogiibacteriota</taxon>
    </lineage>
</organism>
<dbReference type="GO" id="GO:0016887">
    <property type="term" value="F:ATP hydrolysis activity"/>
    <property type="evidence" value="ECO:0007669"/>
    <property type="project" value="InterPro"/>
</dbReference>
<dbReference type="SUPFAM" id="SSF52540">
    <property type="entry name" value="P-loop containing nucleoside triphosphate hydrolases"/>
    <property type="match status" value="1"/>
</dbReference>
<proteinExistence type="predicted"/>
<protein>
    <recommendedName>
        <fullName evidence="2">AAA+ ATPase domain-containing protein</fullName>
    </recommendedName>
</protein>
<dbReference type="Proteomes" id="UP000231503">
    <property type="component" value="Unassembled WGS sequence"/>
</dbReference>
<dbReference type="InterPro" id="IPR001270">
    <property type="entry name" value="ClpA/B"/>
</dbReference>
<feature type="domain" description="AAA+ ATPase" evidence="2">
    <location>
        <begin position="34"/>
        <end position="196"/>
    </location>
</feature>
<dbReference type="InterPro" id="IPR027417">
    <property type="entry name" value="P-loop_NTPase"/>
</dbReference>
<feature type="region of interest" description="Disordered" evidence="1">
    <location>
        <begin position="404"/>
        <end position="502"/>
    </location>
</feature>
<evidence type="ECO:0000256" key="1">
    <source>
        <dbReference type="SAM" id="MobiDB-lite"/>
    </source>
</evidence>
<evidence type="ECO:0000313" key="4">
    <source>
        <dbReference type="Proteomes" id="UP000231503"/>
    </source>
</evidence>
<dbReference type="Pfam" id="PF07728">
    <property type="entry name" value="AAA_5"/>
    <property type="match status" value="1"/>
</dbReference>
<dbReference type="PANTHER" id="PTHR42759:SF1">
    <property type="entry name" value="MAGNESIUM-CHELATASE SUBUNIT CHLD"/>
    <property type="match status" value="1"/>
</dbReference>